<evidence type="ECO:0000313" key="3">
    <source>
        <dbReference type="Proteomes" id="UP001438707"/>
    </source>
</evidence>
<feature type="region of interest" description="Disordered" evidence="1">
    <location>
        <begin position="209"/>
        <end position="247"/>
    </location>
</feature>
<comment type="caution">
    <text evidence="2">The sequence shown here is derived from an EMBL/GenBank/DDBJ whole genome shotgun (WGS) entry which is preliminary data.</text>
</comment>
<feature type="region of interest" description="Disordered" evidence="1">
    <location>
        <begin position="295"/>
        <end position="317"/>
    </location>
</feature>
<keyword evidence="3" id="KW-1185">Reference proteome</keyword>
<organism evidence="2 3">
    <name type="scientific">Apatococcus lobatus</name>
    <dbReference type="NCBI Taxonomy" id="904363"/>
    <lineage>
        <taxon>Eukaryota</taxon>
        <taxon>Viridiplantae</taxon>
        <taxon>Chlorophyta</taxon>
        <taxon>core chlorophytes</taxon>
        <taxon>Trebouxiophyceae</taxon>
        <taxon>Chlorellales</taxon>
        <taxon>Chlorellaceae</taxon>
        <taxon>Apatococcus</taxon>
    </lineage>
</organism>
<dbReference type="AlphaFoldDB" id="A0AAW1S357"/>
<evidence type="ECO:0008006" key="4">
    <source>
        <dbReference type="Google" id="ProtNLM"/>
    </source>
</evidence>
<dbReference type="EMBL" id="JALJOS010000004">
    <property type="protein sequence ID" value="KAK9840062.1"/>
    <property type="molecule type" value="Genomic_DNA"/>
</dbReference>
<protein>
    <recommendedName>
        <fullName evidence="4">Retrotransposon gag domain-containing protein</fullName>
    </recommendedName>
</protein>
<dbReference type="Proteomes" id="UP001438707">
    <property type="component" value="Unassembled WGS sequence"/>
</dbReference>
<accession>A0AAW1S357</accession>
<sequence length="317" mass="35679">MPYADTASHVHVRAPLEQMTDITKAAKTLLRADVYVSWKPGFLNILSHHPQLSDRDKCSILKRLVSQTLQTHVSRDQAWIDDSFAALFACLDRAFAPRTSQCLLELQNVRQDQGETCLQFLDRLHKLHLKHNKRFPQGKDEILAPVMRFHDQYRSNLRMESLIKAGEPPGFAEMRASCQDLDALNAASVSAARTVSRTARPRIANVHESASANAHQPDAFEPHHGEGAFQGRRGYQERGRGRFNGRRGRYGQRYGGHGMHDTNQHVVGCPDFNLNADQKPLCTADARENVIAHIRRRGRPNRPEPAQPNIEPAGTLP</sequence>
<name>A0AAW1S357_9CHLO</name>
<reference evidence="2 3" key="1">
    <citation type="journal article" date="2024" name="Nat. Commun.">
        <title>Phylogenomics reveals the evolutionary origins of lichenization in chlorophyte algae.</title>
        <authorList>
            <person name="Puginier C."/>
            <person name="Libourel C."/>
            <person name="Otte J."/>
            <person name="Skaloud P."/>
            <person name="Haon M."/>
            <person name="Grisel S."/>
            <person name="Petersen M."/>
            <person name="Berrin J.G."/>
            <person name="Delaux P.M."/>
            <person name="Dal Grande F."/>
            <person name="Keller J."/>
        </authorList>
    </citation>
    <scope>NUCLEOTIDE SEQUENCE [LARGE SCALE GENOMIC DNA]</scope>
    <source>
        <strain evidence="2 3">SAG 2145</strain>
    </source>
</reference>
<evidence type="ECO:0000256" key="1">
    <source>
        <dbReference type="SAM" id="MobiDB-lite"/>
    </source>
</evidence>
<evidence type="ECO:0000313" key="2">
    <source>
        <dbReference type="EMBL" id="KAK9840062.1"/>
    </source>
</evidence>
<proteinExistence type="predicted"/>
<gene>
    <name evidence="2" type="ORF">WJX74_002751</name>
</gene>